<evidence type="ECO:0000313" key="1">
    <source>
        <dbReference type="EMBL" id="SFM58279.1"/>
    </source>
</evidence>
<keyword evidence="2" id="KW-1185">Reference proteome</keyword>
<gene>
    <name evidence="1" type="ORF">SAMN05216207_1001187</name>
</gene>
<dbReference type="STRING" id="260086.SAMN05216207_1001187"/>
<dbReference type="EMBL" id="FOUY01000001">
    <property type="protein sequence ID" value="SFM58279.1"/>
    <property type="molecule type" value="Genomic_DNA"/>
</dbReference>
<dbReference type="RefSeq" id="WP_093335701.1">
    <property type="nucleotide sequence ID" value="NZ_FOUY01000001.1"/>
</dbReference>
<name>A0A1I4S1F5_PSUAM</name>
<dbReference type="AlphaFoldDB" id="A0A1I4S1F5"/>
<evidence type="ECO:0000313" key="2">
    <source>
        <dbReference type="Proteomes" id="UP000199614"/>
    </source>
</evidence>
<proteinExistence type="predicted"/>
<accession>A0A1I4S1F5</accession>
<reference evidence="1 2" key="1">
    <citation type="submission" date="2016-10" db="EMBL/GenBank/DDBJ databases">
        <authorList>
            <person name="de Groot N.N."/>
        </authorList>
    </citation>
    <scope>NUCLEOTIDE SEQUENCE [LARGE SCALE GENOMIC DNA]</scope>
    <source>
        <strain evidence="1 2">CGMCC 4.1877</strain>
    </source>
</reference>
<organism evidence="1 2">
    <name type="scientific">Pseudonocardia ammonioxydans</name>
    <dbReference type="NCBI Taxonomy" id="260086"/>
    <lineage>
        <taxon>Bacteria</taxon>
        <taxon>Bacillati</taxon>
        <taxon>Actinomycetota</taxon>
        <taxon>Actinomycetes</taxon>
        <taxon>Pseudonocardiales</taxon>
        <taxon>Pseudonocardiaceae</taxon>
        <taxon>Pseudonocardia</taxon>
    </lineage>
</organism>
<sequence length="79" mass="9031">MDPGERLAEMAEQIGAAMHQTAQVRETLAQRYARMADHCTGPAAVDYRRRADRLVELARRARCFAEQELATAERSRSRR</sequence>
<dbReference type="Proteomes" id="UP000199614">
    <property type="component" value="Unassembled WGS sequence"/>
</dbReference>
<protein>
    <submittedName>
        <fullName evidence="1">Uncharacterized protein</fullName>
    </submittedName>
</protein>